<proteinExistence type="predicted"/>
<reference evidence="2 3" key="1">
    <citation type="journal article" date="2021" name="Elife">
        <title>Chloroplast acquisition without the gene transfer in kleptoplastic sea slugs, Plakobranchus ocellatus.</title>
        <authorList>
            <person name="Maeda T."/>
            <person name="Takahashi S."/>
            <person name="Yoshida T."/>
            <person name="Shimamura S."/>
            <person name="Takaki Y."/>
            <person name="Nagai Y."/>
            <person name="Toyoda A."/>
            <person name="Suzuki Y."/>
            <person name="Arimoto A."/>
            <person name="Ishii H."/>
            <person name="Satoh N."/>
            <person name="Nishiyama T."/>
            <person name="Hasebe M."/>
            <person name="Maruyama T."/>
            <person name="Minagawa J."/>
            <person name="Obokata J."/>
            <person name="Shigenobu S."/>
        </authorList>
    </citation>
    <scope>NUCLEOTIDE SEQUENCE [LARGE SCALE GENOMIC DNA]</scope>
</reference>
<dbReference type="EMBL" id="BMAT01010030">
    <property type="protein sequence ID" value="GFS18827.1"/>
    <property type="molecule type" value="Genomic_DNA"/>
</dbReference>
<feature type="region of interest" description="Disordered" evidence="1">
    <location>
        <begin position="627"/>
        <end position="646"/>
    </location>
</feature>
<protein>
    <submittedName>
        <fullName evidence="2">Uncharacterized protein</fullName>
    </submittedName>
</protein>
<evidence type="ECO:0000313" key="2">
    <source>
        <dbReference type="EMBL" id="GFS18827.1"/>
    </source>
</evidence>
<feature type="compositionally biased region" description="Basic and acidic residues" evidence="1">
    <location>
        <begin position="188"/>
        <end position="212"/>
    </location>
</feature>
<feature type="compositionally biased region" description="Low complexity" evidence="1">
    <location>
        <begin position="273"/>
        <end position="283"/>
    </location>
</feature>
<accession>A0AAV4J7R4</accession>
<evidence type="ECO:0000256" key="1">
    <source>
        <dbReference type="SAM" id="MobiDB-lite"/>
    </source>
</evidence>
<keyword evidence="3" id="KW-1185">Reference proteome</keyword>
<feature type="region of interest" description="Disordered" evidence="1">
    <location>
        <begin position="188"/>
        <end position="478"/>
    </location>
</feature>
<evidence type="ECO:0000313" key="3">
    <source>
        <dbReference type="Proteomes" id="UP000762676"/>
    </source>
</evidence>
<feature type="compositionally biased region" description="Basic and acidic residues" evidence="1">
    <location>
        <begin position="323"/>
        <end position="332"/>
    </location>
</feature>
<feature type="compositionally biased region" description="Basic residues" evidence="1">
    <location>
        <begin position="384"/>
        <end position="393"/>
    </location>
</feature>
<feature type="region of interest" description="Disordered" evidence="1">
    <location>
        <begin position="26"/>
        <end position="81"/>
    </location>
</feature>
<organism evidence="2 3">
    <name type="scientific">Elysia marginata</name>
    <dbReference type="NCBI Taxonomy" id="1093978"/>
    <lineage>
        <taxon>Eukaryota</taxon>
        <taxon>Metazoa</taxon>
        <taxon>Spiralia</taxon>
        <taxon>Lophotrochozoa</taxon>
        <taxon>Mollusca</taxon>
        <taxon>Gastropoda</taxon>
        <taxon>Heterobranchia</taxon>
        <taxon>Euthyneura</taxon>
        <taxon>Panpulmonata</taxon>
        <taxon>Sacoglossa</taxon>
        <taxon>Placobranchoidea</taxon>
        <taxon>Plakobranchidae</taxon>
        <taxon>Elysia</taxon>
    </lineage>
</organism>
<feature type="non-terminal residue" evidence="2">
    <location>
        <position position="646"/>
    </location>
</feature>
<comment type="caution">
    <text evidence="2">The sequence shown here is derived from an EMBL/GenBank/DDBJ whole genome shotgun (WGS) entry which is preliminary data.</text>
</comment>
<feature type="compositionally biased region" description="Basic and acidic residues" evidence="1">
    <location>
        <begin position="527"/>
        <end position="546"/>
    </location>
</feature>
<dbReference type="Proteomes" id="UP000762676">
    <property type="component" value="Unassembled WGS sequence"/>
</dbReference>
<feature type="region of interest" description="Disordered" evidence="1">
    <location>
        <begin position="516"/>
        <end position="598"/>
    </location>
</feature>
<gene>
    <name evidence="2" type="ORF">ElyMa_005016600</name>
</gene>
<feature type="compositionally biased region" description="Polar residues" evidence="1">
    <location>
        <begin position="565"/>
        <end position="586"/>
    </location>
</feature>
<sequence>MKMSKINKGRLPSPCVVKVKKLCRRLPHPPTQSVPKRGGAKRHLPTPNGSHNLSRDHCTPRTKRRIGRNKPRPQHETLEAASDPIDQRGHGLCLQAKTSSVSDPCEIPAGGLGDENHGETYLELSDNDGERDLDGFLEVESDSDMDTRRRRRLLERVARVYSEDTGLTSTSAPTSWRSKVYNDEVAVRPEKTENDLRRKSQDLSRRSSRDSCDGNNVHDPNVQSESRESDEATSADFLRRRSSRRMSEESNCSEKLSERLARRRAQRLEEAGDSSSLDSSFDSPRLQRDSVNGQRRWSRLGNERCEEGAQENGYRNIMEDVELPGRGRDDHSNVTTPYGPHVPPATAAWGDPRQRSGDSVMSIDSNDPAEGDEEDDGESEQIRSLRRRRKIRRRQSEESANGGSKDRGRGEDMVNDMGESRRRSRHAMRWGEADSSFPSTESNASFWSCDEGSASGQWTSKDSRTFSQDAPQETSTEQATKIKYTVNNTCNDNNINNNNKNNNQNGKILSESSSYGDIYSLAPTGSKPEDNNNARRKEDSRNDEITQRVSQQSSLFSDANGKGQRVSSIDTNDNQKAISSVNNGNLDSHHPCRQGSDQNCISKMQQNRAKTEDNGLTHIPANSSVTSAVDLLSNSPKENEAVSAAK</sequence>
<feature type="compositionally biased region" description="Acidic residues" evidence="1">
    <location>
        <begin position="367"/>
        <end position="379"/>
    </location>
</feature>
<feature type="compositionally biased region" description="Basic residues" evidence="1">
    <location>
        <begin position="60"/>
        <end position="72"/>
    </location>
</feature>
<feature type="compositionally biased region" description="Polar residues" evidence="1">
    <location>
        <begin position="436"/>
        <end position="446"/>
    </location>
</feature>
<feature type="compositionally biased region" description="Polar residues" evidence="1">
    <location>
        <begin position="547"/>
        <end position="557"/>
    </location>
</feature>
<dbReference type="AlphaFoldDB" id="A0AAV4J7R4"/>
<feature type="compositionally biased region" description="Polar residues" evidence="1">
    <location>
        <begin position="454"/>
        <end position="478"/>
    </location>
</feature>
<name>A0AAV4J7R4_9GAST</name>
<feature type="compositionally biased region" description="Basic and acidic residues" evidence="1">
    <location>
        <begin position="255"/>
        <end position="270"/>
    </location>
</feature>
<feature type="compositionally biased region" description="Polar residues" evidence="1">
    <location>
        <begin position="627"/>
        <end position="636"/>
    </location>
</feature>